<gene>
    <name evidence="2" type="ORF">H9703_02195</name>
</gene>
<comment type="caution">
    <text evidence="2">The sequence shown here is derived from an EMBL/GenBank/DDBJ whole genome shotgun (WGS) entry which is preliminary data.</text>
</comment>
<keyword evidence="1" id="KW-0472">Membrane</keyword>
<organism evidence="2 3">
    <name type="scientific">Candidatus Faecalibacterium faecigallinarum</name>
    <dbReference type="NCBI Taxonomy" id="2838577"/>
    <lineage>
        <taxon>Bacteria</taxon>
        <taxon>Bacillati</taxon>
        <taxon>Bacillota</taxon>
        <taxon>Clostridia</taxon>
        <taxon>Eubacteriales</taxon>
        <taxon>Oscillospiraceae</taxon>
        <taxon>Faecalibacterium</taxon>
    </lineage>
</organism>
<sequence>MGLLDLILRECMNWLHDAHRVVWTVLMLLFLAFLGGCTAILFLARHWAGGAVLGVLALLCLALLIYGLAAKSKPSKRSWNSYFDKPRKKP</sequence>
<evidence type="ECO:0000313" key="3">
    <source>
        <dbReference type="Proteomes" id="UP000823906"/>
    </source>
</evidence>
<feature type="transmembrane region" description="Helical" evidence="1">
    <location>
        <begin position="21"/>
        <end position="44"/>
    </location>
</feature>
<proteinExistence type="predicted"/>
<keyword evidence="1" id="KW-0812">Transmembrane</keyword>
<evidence type="ECO:0000313" key="2">
    <source>
        <dbReference type="EMBL" id="HJC44942.1"/>
    </source>
</evidence>
<feature type="transmembrane region" description="Helical" evidence="1">
    <location>
        <begin position="50"/>
        <end position="69"/>
    </location>
</feature>
<dbReference type="Proteomes" id="UP000823906">
    <property type="component" value="Unassembled WGS sequence"/>
</dbReference>
<dbReference type="EMBL" id="DWWN01000016">
    <property type="protein sequence ID" value="HJC44942.1"/>
    <property type="molecule type" value="Genomic_DNA"/>
</dbReference>
<reference evidence="2" key="2">
    <citation type="submission" date="2021-04" db="EMBL/GenBank/DDBJ databases">
        <authorList>
            <person name="Gilroy R."/>
        </authorList>
    </citation>
    <scope>NUCLEOTIDE SEQUENCE</scope>
    <source>
        <strain evidence="2">ChiSjej5B23-2810</strain>
    </source>
</reference>
<name>A0A9D2P694_9FIRM</name>
<accession>A0A9D2P694</accession>
<protein>
    <submittedName>
        <fullName evidence="2">Uncharacterized protein</fullName>
    </submittedName>
</protein>
<dbReference type="AlphaFoldDB" id="A0A9D2P694"/>
<keyword evidence="1" id="KW-1133">Transmembrane helix</keyword>
<reference evidence="2" key="1">
    <citation type="journal article" date="2021" name="PeerJ">
        <title>Extensive microbial diversity within the chicken gut microbiome revealed by metagenomics and culture.</title>
        <authorList>
            <person name="Gilroy R."/>
            <person name="Ravi A."/>
            <person name="Getino M."/>
            <person name="Pursley I."/>
            <person name="Horton D.L."/>
            <person name="Alikhan N.F."/>
            <person name="Baker D."/>
            <person name="Gharbi K."/>
            <person name="Hall N."/>
            <person name="Watson M."/>
            <person name="Adriaenssens E.M."/>
            <person name="Foster-Nyarko E."/>
            <person name="Jarju S."/>
            <person name="Secka A."/>
            <person name="Antonio M."/>
            <person name="Oren A."/>
            <person name="Chaudhuri R.R."/>
            <person name="La Ragione R."/>
            <person name="Hildebrand F."/>
            <person name="Pallen M.J."/>
        </authorList>
    </citation>
    <scope>NUCLEOTIDE SEQUENCE</scope>
    <source>
        <strain evidence="2">ChiSjej5B23-2810</strain>
    </source>
</reference>
<evidence type="ECO:0000256" key="1">
    <source>
        <dbReference type="SAM" id="Phobius"/>
    </source>
</evidence>